<feature type="compositionally biased region" description="Low complexity" evidence="1">
    <location>
        <begin position="44"/>
        <end position="53"/>
    </location>
</feature>
<accession>A0A0C9U0P7</accession>
<feature type="compositionally biased region" description="Polar residues" evidence="1">
    <location>
        <begin position="18"/>
        <end position="39"/>
    </location>
</feature>
<sequence length="645" mass="72756">MFTNSTKKTDAQIGPSEPIQQDITRRGPSSLSYVATSATAPVRSFSIGDSSSIPPDPSDSPRSSCDIGEGPAPILSPIDTSTANKRDIGRQNTVILSPTSTVSGFPWGKESSSPVSEKGKARRSFTSDTTTTATETPEPDLKWTACTPEDSPRYYPHNKAPVLESRYIAPGPPSRKVVKRENSDGVWESFIHPEGLLYYSKTSPEIPGHIITESNAKDPIILEQLSRVANAIIEQARMKGFYSDKSVNVDLVLLDIKHPEFNFGYYFVDHEHHTIFWLEGLDSEDLGVGEVCDDDHLRLRLQQLYWDHVEYFPCQRPISVEIESQLTETLAFWLIDAHTSTTSTCPFDRRDLGNMLPVLKHVKGNTGAERNAVIARMWSFIYRGRFYNYHGLRTPRLYRTQIEEKRSKSYSMWFISIILFGAPNMHLKTIRELYVDHLIYQEGWRRLIELLLNDWQDLILWSTVVLTANMSFLAIFNSRDDIVAENPAITCSLVSAFASIFAIIIGLLFVRQKYLEKHSLQSLVIAYSLPYGLLMWAMLAFVAAIILYIFTAGVTLTSGIVVASIDLFFLCGLLWIIRLFWPNLLGGWISSFSFGGLWELIIRPWTQTNERVKTESSGVSEAVQIDMGMIRSRKSSLESYGKEAV</sequence>
<evidence type="ECO:0000313" key="3">
    <source>
        <dbReference type="EMBL" id="KIJ27569.1"/>
    </source>
</evidence>
<feature type="transmembrane region" description="Helical" evidence="2">
    <location>
        <begin position="529"/>
        <end position="550"/>
    </location>
</feature>
<name>A0A0C9U0P7_SPHS4</name>
<feature type="region of interest" description="Disordered" evidence="1">
    <location>
        <begin position="105"/>
        <end position="141"/>
    </location>
</feature>
<feature type="transmembrane region" description="Helical" evidence="2">
    <location>
        <begin position="583"/>
        <end position="602"/>
    </location>
</feature>
<evidence type="ECO:0000256" key="2">
    <source>
        <dbReference type="SAM" id="Phobius"/>
    </source>
</evidence>
<keyword evidence="2" id="KW-0472">Membrane</keyword>
<keyword evidence="2" id="KW-0812">Transmembrane</keyword>
<feature type="transmembrane region" description="Helical" evidence="2">
    <location>
        <begin position="458"/>
        <end position="476"/>
    </location>
</feature>
<feature type="transmembrane region" description="Helical" evidence="2">
    <location>
        <begin position="557"/>
        <end position="577"/>
    </location>
</feature>
<dbReference type="HOGENOM" id="CLU_424630_0_0_1"/>
<feature type="region of interest" description="Disordered" evidence="1">
    <location>
        <begin position="1"/>
        <end position="90"/>
    </location>
</feature>
<feature type="transmembrane region" description="Helical" evidence="2">
    <location>
        <begin position="488"/>
        <end position="509"/>
    </location>
</feature>
<evidence type="ECO:0000313" key="4">
    <source>
        <dbReference type="Proteomes" id="UP000054279"/>
    </source>
</evidence>
<dbReference type="OrthoDB" id="2657661at2759"/>
<dbReference type="AlphaFoldDB" id="A0A0C9U0P7"/>
<evidence type="ECO:0000256" key="1">
    <source>
        <dbReference type="SAM" id="MobiDB-lite"/>
    </source>
</evidence>
<gene>
    <name evidence="3" type="ORF">M422DRAFT_37700</name>
</gene>
<keyword evidence="2" id="KW-1133">Transmembrane helix</keyword>
<proteinExistence type="predicted"/>
<keyword evidence="4" id="KW-1185">Reference proteome</keyword>
<dbReference type="EMBL" id="KN837331">
    <property type="protein sequence ID" value="KIJ27569.1"/>
    <property type="molecule type" value="Genomic_DNA"/>
</dbReference>
<protein>
    <submittedName>
        <fullName evidence="3">Uncharacterized protein</fullName>
    </submittedName>
</protein>
<organism evidence="3 4">
    <name type="scientific">Sphaerobolus stellatus (strain SS14)</name>
    <dbReference type="NCBI Taxonomy" id="990650"/>
    <lineage>
        <taxon>Eukaryota</taxon>
        <taxon>Fungi</taxon>
        <taxon>Dikarya</taxon>
        <taxon>Basidiomycota</taxon>
        <taxon>Agaricomycotina</taxon>
        <taxon>Agaricomycetes</taxon>
        <taxon>Phallomycetidae</taxon>
        <taxon>Geastrales</taxon>
        <taxon>Sphaerobolaceae</taxon>
        <taxon>Sphaerobolus</taxon>
    </lineage>
</organism>
<feature type="compositionally biased region" description="Low complexity" evidence="1">
    <location>
        <begin position="124"/>
        <end position="136"/>
    </location>
</feature>
<dbReference type="Proteomes" id="UP000054279">
    <property type="component" value="Unassembled WGS sequence"/>
</dbReference>
<reference evidence="3 4" key="1">
    <citation type="submission" date="2014-06" db="EMBL/GenBank/DDBJ databases">
        <title>Evolutionary Origins and Diversification of the Mycorrhizal Mutualists.</title>
        <authorList>
            <consortium name="DOE Joint Genome Institute"/>
            <consortium name="Mycorrhizal Genomics Consortium"/>
            <person name="Kohler A."/>
            <person name="Kuo A."/>
            <person name="Nagy L.G."/>
            <person name="Floudas D."/>
            <person name="Copeland A."/>
            <person name="Barry K.W."/>
            <person name="Cichocki N."/>
            <person name="Veneault-Fourrey C."/>
            <person name="LaButti K."/>
            <person name="Lindquist E.A."/>
            <person name="Lipzen A."/>
            <person name="Lundell T."/>
            <person name="Morin E."/>
            <person name="Murat C."/>
            <person name="Riley R."/>
            <person name="Ohm R."/>
            <person name="Sun H."/>
            <person name="Tunlid A."/>
            <person name="Henrissat B."/>
            <person name="Grigoriev I.V."/>
            <person name="Hibbett D.S."/>
            <person name="Martin F."/>
        </authorList>
    </citation>
    <scope>NUCLEOTIDE SEQUENCE [LARGE SCALE GENOMIC DNA]</scope>
    <source>
        <strain evidence="3 4">SS14</strain>
    </source>
</reference>